<dbReference type="PROSITE" id="PS51005">
    <property type="entry name" value="NAC"/>
    <property type="match status" value="2"/>
</dbReference>
<dbReference type="PANTHER" id="PTHR31719">
    <property type="entry name" value="NAC TRANSCRIPTION FACTOR 56"/>
    <property type="match status" value="1"/>
</dbReference>
<dbReference type="GO" id="GO:0006355">
    <property type="term" value="P:regulation of DNA-templated transcription"/>
    <property type="evidence" value="ECO:0007669"/>
    <property type="project" value="InterPro"/>
</dbReference>
<dbReference type="Gramene" id="OB11G21460.1">
    <property type="protein sequence ID" value="OB11G21460.1"/>
    <property type="gene ID" value="OB11G21460"/>
</dbReference>
<dbReference type="eggNOG" id="ENOG502R7WC">
    <property type="taxonomic scope" value="Eukaryota"/>
</dbReference>
<feature type="domain" description="NAC" evidence="6">
    <location>
        <begin position="18"/>
        <end position="164"/>
    </location>
</feature>
<evidence type="ECO:0000313" key="7">
    <source>
        <dbReference type="EnsemblPlants" id="OB11G21460.1"/>
    </source>
</evidence>
<keyword evidence="1" id="KW-0805">Transcription regulation</keyword>
<protein>
    <recommendedName>
        <fullName evidence="6">NAC domain-containing protein</fullName>
    </recommendedName>
</protein>
<evidence type="ECO:0000256" key="5">
    <source>
        <dbReference type="SAM" id="MobiDB-lite"/>
    </source>
</evidence>
<keyword evidence="2" id="KW-0238">DNA-binding</keyword>
<keyword evidence="8" id="KW-1185">Reference proteome</keyword>
<organism evidence="7">
    <name type="scientific">Oryza brachyantha</name>
    <name type="common">malo sina</name>
    <dbReference type="NCBI Taxonomy" id="4533"/>
    <lineage>
        <taxon>Eukaryota</taxon>
        <taxon>Viridiplantae</taxon>
        <taxon>Streptophyta</taxon>
        <taxon>Embryophyta</taxon>
        <taxon>Tracheophyta</taxon>
        <taxon>Spermatophyta</taxon>
        <taxon>Magnoliopsida</taxon>
        <taxon>Liliopsida</taxon>
        <taxon>Poales</taxon>
        <taxon>Poaceae</taxon>
        <taxon>BOP clade</taxon>
        <taxon>Oryzoideae</taxon>
        <taxon>Oryzeae</taxon>
        <taxon>Oryzinae</taxon>
        <taxon>Oryza</taxon>
    </lineage>
</organism>
<evidence type="ECO:0000256" key="2">
    <source>
        <dbReference type="ARBA" id="ARBA00023125"/>
    </source>
</evidence>
<keyword evidence="4" id="KW-0539">Nucleus</keyword>
<dbReference type="SUPFAM" id="SSF101941">
    <property type="entry name" value="NAC domain"/>
    <property type="match status" value="2"/>
</dbReference>
<dbReference type="InterPro" id="IPR036093">
    <property type="entry name" value="NAC_dom_sf"/>
</dbReference>
<keyword evidence="3" id="KW-0804">Transcription</keyword>
<dbReference type="EnsemblPlants" id="OB11G21460.1">
    <property type="protein sequence ID" value="OB11G21460.1"/>
    <property type="gene ID" value="OB11G21460"/>
</dbReference>
<feature type="compositionally biased region" description="Basic and acidic residues" evidence="5">
    <location>
        <begin position="393"/>
        <end position="410"/>
    </location>
</feature>
<feature type="domain" description="NAC" evidence="6">
    <location>
        <begin position="194"/>
        <end position="333"/>
    </location>
</feature>
<evidence type="ECO:0000313" key="8">
    <source>
        <dbReference type="Proteomes" id="UP000006038"/>
    </source>
</evidence>
<evidence type="ECO:0000256" key="3">
    <source>
        <dbReference type="ARBA" id="ARBA00023163"/>
    </source>
</evidence>
<accession>J3N8L0</accession>
<dbReference type="GO" id="GO:0048731">
    <property type="term" value="P:system development"/>
    <property type="evidence" value="ECO:0007669"/>
    <property type="project" value="TreeGrafter"/>
</dbReference>
<feature type="region of interest" description="Disordered" evidence="5">
    <location>
        <begin position="390"/>
        <end position="416"/>
    </location>
</feature>
<name>J3N8L0_ORYBR</name>
<reference evidence="7" key="2">
    <citation type="submission" date="2013-04" db="UniProtKB">
        <authorList>
            <consortium name="EnsemblPlants"/>
        </authorList>
    </citation>
    <scope>IDENTIFICATION</scope>
</reference>
<dbReference type="AlphaFoldDB" id="J3N8L0"/>
<dbReference type="HOGENOM" id="CLU_035664_9_2_1"/>
<dbReference type="Gene3D" id="2.170.150.80">
    <property type="entry name" value="NAC domain"/>
    <property type="match status" value="2"/>
</dbReference>
<evidence type="ECO:0000256" key="4">
    <source>
        <dbReference type="ARBA" id="ARBA00023242"/>
    </source>
</evidence>
<dbReference type="GO" id="GO:0003677">
    <property type="term" value="F:DNA binding"/>
    <property type="evidence" value="ECO:0007669"/>
    <property type="project" value="UniProtKB-KW"/>
</dbReference>
<sequence length="416" mass="46829">MAGSGVFMTLLNVTTVHLPTGYVFRPSDGELVLHYLYRRAIQVPLLCDFIIDVEILRHNPWDIVRVDEKNGKHFFTRKERKHPGDHRSNRATGNGFWRQRTPYVIIPPSISIAREVVLAFQPLAMQAKGAKSAFSTSWGSHPPIITASCLTLWRRDLMSQLMLRTTSMVMMAMARTNQRIELNWVERWSDGGRYFFTKKETKYPGSQRSNRVAIDGFWRFAGSEKPVYYNPADGGDRMLVGMKRTLTFHYRISRTRWGMTEFRLASSGLLPCPVMKRVIGDGSNPPCNCAEATIVKTNDALSAVLRYALSLAPLVKTSIKPDGSWLICRIYRKRQRAPRVVVPPAIANAGEENVAPPANDNAREAQVHFVDFMRQAPHLDQSSPCSCIMDPALEERSDESAGGSNEKDQEANSAAK</sequence>
<evidence type="ECO:0000256" key="1">
    <source>
        <dbReference type="ARBA" id="ARBA00023015"/>
    </source>
</evidence>
<evidence type="ECO:0000259" key="6">
    <source>
        <dbReference type="PROSITE" id="PS51005"/>
    </source>
</evidence>
<dbReference type="Proteomes" id="UP000006038">
    <property type="component" value="Chromosome 11"/>
</dbReference>
<dbReference type="InterPro" id="IPR003441">
    <property type="entry name" value="NAC-dom"/>
</dbReference>
<proteinExistence type="predicted"/>
<dbReference type="Pfam" id="PF02365">
    <property type="entry name" value="NAM"/>
    <property type="match status" value="2"/>
</dbReference>
<dbReference type="PANTHER" id="PTHR31719:SF177">
    <property type="entry name" value="OS11G0512600 PROTEIN"/>
    <property type="match status" value="1"/>
</dbReference>
<reference evidence="7" key="1">
    <citation type="journal article" date="2013" name="Nat. Commun.">
        <title>Whole-genome sequencing of Oryza brachyantha reveals mechanisms underlying Oryza genome evolution.</title>
        <authorList>
            <person name="Chen J."/>
            <person name="Huang Q."/>
            <person name="Gao D."/>
            <person name="Wang J."/>
            <person name="Lang Y."/>
            <person name="Liu T."/>
            <person name="Li B."/>
            <person name="Bai Z."/>
            <person name="Luis Goicoechea J."/>
            <person name="Liang C."/>
            <person name="Chen C."/>
            <person name="Zhang W."/>
            <person name="Sun S."/>
            <person name="Liao Y."/>
            <person name="Zhang X."/>
            <person name="Yang L."/>
            <person name="Song C."/>
            <person name="Wang M."/>
            <person name="Shi J."/>
            <person name="Liu G."/>
            <person name="Liu J."/>
            <person name="Zhou H."/>
            <person name="Zhou W."/>
            <person name="Yu Q."/>
            <person name="An N."/>
            <person name="Chen Y."/>
            <person name="Cai Q."/>
            <person name="Wang B."/>
            <person name="Liu B."/>
            <person name="Min J."/>
            <person name="Huang Y."/>
            <person name="Wu H."/>
            <person name="Li Z."/>
            <person name="Zhang Y."/>
            <person name="Yin Y."/>
            <person name="Song W."/>
            <person name="Jiang J."/>
            <person name="Jackson S.A."/>
            <person name="Wing R.A."/>
            <person name="Wang J."/>
            <person name="Chen M."/>
        </authorList>
    </citation>
    <scope>NUCLEOTIDE SEQUENCE [LARGE SCALE GENOMIC DNA]</scope>
    <source>
        <strain evidence="7">cv. IRGC 101232</strain>
    </source>
</reference>